<dbReference type="GO" id="GO:0005634">
    <property type="term" value="C:nucleus"/>
    <property type="evidence" value="ECO:0007669"/>
    <property type="project" value="TreeGrafter"/>
</dbReference>
<evidence type="ECO:0008006" key="4">
    <source>
        <dbReference type="Google" id="ProtNLM"/>
    </source>
</evidence>
<dbReference type="PANTHER" id="PTHR37534">
    <property type="entry name" value="TRANSCRIPTIONAL ACTIVATOR PROTEIN UGA3"/>
    <property type="match status" value="1"/>
</dbReference>
<dbReference type="PANTHER" id="PTHR37534:SF9">
    <property type="entry name" value="ZN(II)2CYS6 TRANSCRIPTION FACTOR (EUROFUNG)"/>
    <property type="match status" value="1"/>
</dbReference>
<dbReference type="VEuPathDB" id="FungiDB:BO71DRAFT_488552"/>
<dbReference type="GO" id="GO:0045944">
    <property type="term" value="P:positive regulation of transcription by RNA polymerase II"/>
    <property type="evidence" value="ECO:0007669"/>
    <property type="project" value="TreeGrafter"/>
</dbReference>
<organism evidence="2 3">
    <name type="scientific">Aspergillus ellipticus CBS 707.79</name>
    <dbReference type="NCBI Taxonomy" id="1448320"/>
    <lineage>
        <taxon>Eukaryota</taxon>
        <taxon>Fungi</taxon>
        <taxon>Dikarya</taxon>
        <taxon>Ascomycota</taxon>
        <taxon>Pezizomycotina</taxon>
        <taxon>Eurotiomycetes</taxon>
        <taxon>Eurotiomycetidae</taxon>
        <taxon>Eurotiales</taxon>
        <taxon>Aspergillaceae</taxon>
        <taxon>Aspergillus</taxon>
        <taxon>Aspergillus subgen. Circumdati</taxon>
    </lineage>
</organism>
<dbReference type="AlphaFoldDB" id="A0A319CU07"/>
<evidence type="ECO:0000256" key="1">
    <source>
        <dbReference type="ARBA" id="ARBA00023242"/>
    </source>
</evidence>
<gene>
    <name evidence="2" type="ORF">BO71DRAFT_488552</name>
</gene>
<evidence type="ECO:0000313" key="2">
    <source>
        <dbReference type="EMBL" id="PYH88716.1"/>
    </source>
</evidence>
<dbReference type="EMBL" id="KZ826072">
    <property type="protein sequence ID" value="PYH88716.1"/>
    <property type="molecule type" value="Genomic_DNA"/>
</dbReference>
<keyword evidence="1" id="KW-0539">Nucleus</keyword>
<dbReference type="Proteomes" id="UP000247810">
    <property type="component" value="Unassembled WGS sequence"/>
</dbReference>
<sequence length="406" mass="45324">MDSFDSSSAYFSIRVPILAATRPMLKASVCSLAAKHLHRLASQPTASQPHRSPLGWIAEDIDGKFQSVNFYDQTLTYLKEALGSEAADVETATALSRREEMFAVIAILCITEWRAHLSALPFLHLGVPGGSSPGYPFPNSSMQVSRSVFWSLARQDCLSAYPHQTGPGDLDLWRNFDLAIDPFGLLLPTTPGKFYRIADPWLEEARRSNALIWIMGKICNLITSGDGLTAGEFESPPGHRPWFGATQEDHLERWKSLERELRNWHNSLPETFNPCAQKPLALSELLPVSSGCPQALLATLFTIPMCAVTIQTYLMARILLLINQPQESTAIRSTVTARLRSYRETSIEVLQHARQVCSISLAGLPDAMLPHSVQPLFVAGQCFEEPWERQLVLKLLRGIERDIRTW</sequence>
<keyword evidence="3" id="KW-1185">Reference proteome</keyword>
<dbReference type="GO" id="GO:0003700">
    <property type="term" value="F:DNA-binding transcription factor activity"/>
    <property type="evidence" value="ECO:0007669"/>
    <property type="project" value="TreeGrafter"/>
</dbReference>
<proteinExistence type="predicted"/>
<evidence type="ECO:0000313" key="3">
    <source>
        <dbReference type="Proteomes" id="UP000247810"/>
    </source>
</evidence>
<dbReference type="OrthoDB" id="5418899at2759"/>
<protein>
    <recommendedName>
        <fullName evidence="4">C6 finger domain protein</fullName>
    </recommendedName>
</protein>
<dbReference type="STRING" id="1448320.A0A319CU07"/>
<accession>A0A319CU07</accession>
<reference evidence="2 3" key="1">
    <citation type="submission" date="2018-02" db="EMBL/GenBank/DDBJ databases">
        <title>The genomes of Aspergillus section Nigri reveals drivers in fungal speciation.</title>
        <authorList>
            <consortium name="DOE Joint Genome Institute"/>
            <person name="Vesth T.C."/>
            <person name="Nybo J."/>
            <person name="Theobald S."/>
            <person name="Brandl J."/>
            <person name="Frisvad J.C."/>
            <person name="Nielsen K.F."/>
            <person name="Lyhne E.K."/>
            <person name="Kogle M.E."/>
            <person name="Kuo A."/>
            <person name="Riley R."/>
            <person name="Clum A."/>
            <person name="Nolan M."/>
            <person name="Lipzen A."/>
            <person name="Salamov A."/>
            <person name="Henrissat B."/>
            <person name="Wiebenga A."/>
            <person name="De vries R.P."/>
            <person name="Grigoriev I.V."/>
            <person name="Mortensen U.H."/>
            <person name="Andersen M.R."/>
            <person name="Baker S.E."/>
        </authorList>
    </citation>
    <scope>NUCLEOTIDE SEQUENCE [LARGE SCALE GENOMIC DNA]</scope>
    <source>
        <strain evidence="2 3">CBS 707.79</strain>
    </source>
</reference>
<dbReference type="GO" id="GO:0000976">
    <property type="term" value="F:transcription cis-regulatory region binding"/>
    <property type="evidence" value="ECO:0007669"/>
    <property type="project" value="TreeGrafter"/>
</dbReference>
<name>A0A319CU07_9EURO</name>